<keyword evidence="2" id="KW-0808">Transferase</keyword>
<dbReference type="KEGG" id="them:FPV09_07320"/>
<evidence type="ECO:0000313" key="2">
    <source>
        <dbReference type="EMBL" id="QEK14929.1"/>
    </source>
</evidence>
<proteinExistence type="predicted"/>
<dbReference type="PANTHER" id="PTHR43667:SF2">
    <property type="entry name" value="FATTY ACID C-METHYL TRANSFERASE"/>
    <property type="match status" value="1"/>
</dbReference>
<accession>A0A5C0SPX1</accession>
<dbReference type="InterPro" id="IPR050723">
    <property type="entry name" value="CFA/CMAS"/>
</dbReference>
<dbReference type="InterPro" id="IPR041698">
    <property type="entry name" value="Methyltransf_25"/>
</dbReference>
<dbReference type="GeneID" id="41609653"/>
<dbReference type="Pfam" id="PF13649">
    <property type="entry name" value="Methyltransf_25"/>
    <property type="match status" value="1"/>
</dbReference>
<dbReference type="InterPro" id="IPR029063">
    <property type="entry name" value="SAM-dependent_MTases_sf"/>
</dbReference>
<organism evidence="2 3">
    <name type="scientific">Thermococcus aciditolerans</name>
    <dbReference type="NCBI Taxonomy" id="2598455"/>
    <lineage>
        <taxon>Archaea</taxon>
        <taxon>Methanobacteriati</taxon>
        <taxon>Methanobacteriota</taxon>
        <taxon>Thermococci</taxon>
        <taxon>Thermococcales</taxon>
        <taxon>Thermococcaceae</taxon>
        <taxon>Thermococcus</taxon>
    </lineage>
</organism>
<dbReference type="GO" id="GO:0008168">
    <property type="term" value="F:methyltransferase activity"/>
    <property type="evidence" value="ECO:0007669"/>
    <property type="project" value="UniProtKB-KW"/>
</dbReference>
<keyword evidence="2" id="KW-0489">Methyltransferase</keyword>
<dbReference type="Gene3D" id="3.40.50.150">
    <property type="entry name" value="Vaccinia Virus protein VP39"/>
    <property type="match status" value="1"/>
</dbReference>
<dbReference type="CDD" id="cd02440">
    <property type="entry name" value="AdoMet_MTases"/>
    <property type="match status" value="1"/>
</dbReference>
<feature type="domain" description="Methyltransferase" evidence="1">
    <location>
        <begin position="67"/>
        <end position="152"/>
    </location>
</feature>
<dbReference type="RefSeq" id="WP_148882898.1">
    <property type="nucleotide sequence ID" value="NZ_CP041932.1"/>
</dbReference>
<gene>
    <name evidence="2" type="ORF">FPV09_07320</name>
</gene>
<dbReference type="AlphaFoldDB" id="A0A5C0SPX1"/>
<dbReference type="GO" id="GO:0003723">
    <property type="term" value="F:RNA binding"/>
    <property type="evidence" value="ECO:0007669"/>
    <property type="project" value="UniProtKB-KW"/>
</dbReference>
<protein>
    <submittedName>
        <fullName evidence="2">Class I SAM-dependent methyltransferase</fullName>
    </submittedName>
</protein>
<dbReference type="Proteomes" id="UP000322631">
    <property type="component" value="Chromosome"/>
</dbReference>
<dbReference type="GO" id="GO:0032259">
    <property type="term" value="P:methylation"/>
    <property type="evidence" value="ECO:0007669"/>
    <property type="project" value="UniProtKB-KW"/>
</dbReference>
<evidence type="ECO:0000313" key="3">
    <source>
        <dbReference type="Proteomes" id="UP000322631"/>
    </source>
</evidence>
<evidence type="ECO:0000259" key="1">
    <source>
        <dbReference type="Pfam" id="PF13649"/>
    </source>
</evidence>
<dbReference type="PANTHER" id="PTHR43667">
    <property type="entry name" value="CYCLOPROPANE-FATTY-ACYL-PHOSPHOLIPID SYNTHASE"/>
    <property type="match status" value="1"/>
</dbReference>
<keyword evidence="3" id="KW-1185">Reference proteome</keyword>
<name>A0A5C0SPX1_9EURY</name>
<dbReference type="SUPFAM" id="SSF53335">
    <property type="entry name" value="S-adenosyl-L-methionine-dependent methyltransferases"/>
    <property type="match status" value="1"/>
</dbReference>
<dbReference type="EMBL" id="CP041932">
    <property type="protein sequence ID" value="QEK14929.1"/>
    <property type="molecule type" value="Genomic_DNA"/>
</dbReference>
<reference evidence="2 3" key="1">
    <citation type="submission" date="2019-07" db="EMBL/GenBank/DDBJ databases">
        <title>Complete genome of Thermococcus acidophilus.</title>
        <authorList>
            <person name="Li X."/>
        </authorList>
    </citation>
    <scope>NUCLEOTIDE SEQUENCE [LARGE SCALE GENOMIC DNA]</scope>
    <source>
        <strain evidence="2 3">SY113</strain>
    </source>
</reference>
<sequence>MELIDWNEVWKRRWEWVKRNDPHRGSEAFWNKYAETYYQRMKKQGREREEIAGWLCETFGLDESSTVLEIGPGPGTYTIPLAKRVAKVTVVESSSKMIEFLRRHMEEEDVENVEVIHSRWENVSGLKAHDVVFAAYSLSVPDLREALLKMNSLAVKGACILTSAGNSGWSKVYARLFPLVYGKEYMPSHGHIVFYNLLYQLGIYANVLITRKEHTVEYGSVDEAVKDWALRLNTENLEAVRKGLMDFLEVSENVILLRYEHRDARIWWYK</sequence>